<feature type="non-terminal residue" evidence="1">
    <location>
        <position position="622"/>
    </location>
</feature>
<dbReference type="Proteomes" id="UP001145114">
    <property type="component" value="Unassembled WGS sequence"/>
</dbReference>
<proteinExistence type="predicted"/>
<keyword evidence="2" id="KW-1185">Reference proteome</keyword>
<reference evidence="1" key="1">
    <citation type="submission" date="2022-06" db="EMBL/GenBank/DDBJ databases">
        <title>Phylogenomic reconstructions and comparative analyses of Kickxellomycotina fungi.</title>
        <authorList>
            <person name="Reynolds N.K."/>
            <person name="Stajich J.E."/>
            <person name="Barry K."/>
            <person name="Grigoriev I.V."/>
            <person name="Crous P."/>
            <person name="Smith M.E."/>
        </authorList>
    </citation>
    <scope>NUCLEOTIDE SEQUENCE</scope>
    <source>
        <strain evidence="1">RSA 2271</strain>
    </source>
</reference>
<name>A0ACC1HCR7_9FUNG</name>
<evidence type="ECO:0000313" key="2">
    <source>
        <dbReference type="Proteomes" id="UP001145114"/>
    </source>
</evidence>
<protein>
    <submittedName>
        <fullName evidence="1">Uncharacterized protein</fullName>
    </submittedName>
</protein>
<organism evidence="1 2">
    <name type="scientific">Spiromyces aspiralis</name>
    <dbReference type="NCBI Taxonomy" id="68401"/>
    <lineage>
        <taxon>Eukaryota</taxon>
        <taxon>Fungi</taxon>
        <taxon>Fungi incertae sedis</taxon>
        <taxon>Zoopagomycota</taxon>
        <taxon>Kickxellomycotina</taxon>
        <taxon>Kickxellomycetes</taxon>
        <taxon>Kickxellales</taxon>
        <taxon>Kickxellaceae</taxon>
        <taxon>Spiromyces</taxon>
    </lineage>
</organism>
<comment type="caution">
    <text evidence="1">The sequence shown here is derived from an EMBL/GenBank/DDBJ whole genome shotgun (WGS) entry which is preliminary data.</text>
</comment>
<gene>
    <name evidence="1" type="ORF">EV182_004587</name>
</gene>
<sequence>MSQLTHTFKFVPPKDKHSSPKAVHLLGTFSPDPNDHWTKPIVLSPVSPIQDDSSDTPNSEPVFAATVSGLIPGKNYHYKFQVDDEWVCDIASPKSLDDNGFENNVISFPLNGSNSCNVVPNGLGPEQTIAQDPGTAPAHPGPAAGATSSLDSFNCLGTQQVATPIGDVGLHDQPAGNNENADVAESAVSHVETHNASHHANDAAVPVPDQLSTKDYAVADSKSVPIDAAKEGHEIPAIEGAAMNGQPEAMAADSADLLVIAESEAEVVAAGQDDSKLEDAAETVTEAVAPVATNTDELAESKSEDAIANAQERGLPAVEANPEEGPGPSASAGEVDAEPAAEPEEPNADEATVPSELAEVGPADETHAEGDAETSAEPEAEPVDEVKFGATTEPAIGPPTETKADGPTAEPVEESKAVEAKDEPAARPVDELAEEAKAGKVAEPAPEPVEDKHAGGPEPEGVDGPAGEAAESVAEQVKSVEGAAEPTTEPAAQSAEEPTVEEPKAEETVAATEASTAEPVEEAKVEEIVVEPEGSTVKAPATDPVEEAKVDESRAEETTTEPEEPTVEETTTDVEVPATKSTEEAKADESKADKNAIEPEEPTVKEAPAAKPIAAELVEEVK</sequence>
<dbReference type="EMBL" id="JAMZIH010006585">
    <property type="protein sequence ID" value="KAJ1673770.1"/>
    <property type="molecule type" value="Genomic_DNA"/>
</dbReference>
<accession>A0ACC1HCR7</accession>
<evidence type="ECO:0000313" key="1">
    <source>
        <dbReference type="EMBL" id="KAJ1673770.1"/>
    </source>
</evidence>